<accession>A0A8H3APP9</accession>
<evidence type="ECO:0000313" key="4">
    <source>
        <dbReference type="Proteomes" id="UP000663853"/>
    </source>
</evidence>
<name>A0A8H3APP9_9AGAM</name>
<feature type="transmembrane region" description="Helical" evidence="1">
    <location>
        <begin position="86"/>
        <end position="103"/>
    </location>
</feature>
<evidence type="ECO:0000256" key="1">
    <source>
        <dbReference type="SAM" id="Phobius"/>
    </source>
</evidence>
<keyword evidence="1" id="KW-0812">Transmembrane</keyword>
<sequence length="682" mass="76748">MPIYIFNNTTRKKNKNKKYGIYYGQGRGLPEQSKGNNVCYLVDPPQEFDEEKKELGPDAQVWKTYVKEADRIDEELVDGWNKSMDVNLIFAALFSAISTAFVIESYKNLKPDPADVSAQTLLVISQTLSTIANGSQPTNSSPIPGVEAPPFKASPSAICVNILWFLSLSLSVAASLISMLAKEWCLEFMSGRTGPFGSQARRRQQRWDGIVEWRMKEVIVMLPSLIHLSLLLFAIELSVFLWDVHYGVAIPVVLVTVFAAGAYFASTFLPFFYVYCPYGTVLSRLYKQFFSVHSPVKRDDTAQDEVPGKALHWMIVNCETPRSVDIALQSLAAADRKMSPVMLDRCDAWTLIRQRLESVDADEEQVTPASSLYMRALESHLYMSADADGINYNNASEEFALLVLGVQSCIKRAGDYGLTSEDCTFVANRMDDIEYLFSEIDDRCLVHHIKEFSSTLATNSDPGALSPHLLTCLNSLSVISIGDGYLHPTPEFYVLTLNRFCQRQLWLLDGSGWLMRRFPFPQASPRLIDTLSKSGVLNHLVNLLERNHRGEQAFATAQLWLLFNMSIQAPDRTIPALSTLETMLLQYPGLKKNPENQEVVAEELEFRLMTLMSQGGDVPEWAVSYDQVQYPYRVLECMLQQRCTPLPEMACNYLQDIPESLRGIASFVDLEAEMSDPSPNHT</sequence>
<keyword evidence="1" id="KW-1133">Transmembrane helix</keyword>
<dbReference type="InterPro" id="IPR045338">
    <property type="entry name" value="DUF6535"/>
</dbReference>
<dbReference type="Proteomes" id="UP000663853">
    <property type="component" value="Unassembled WGS sequence"/>
</dbReference>
<protein>
    <recommendedName>
        <fullName evidence="2">DUF6535 domain-containing protein</fullName>
    </recommendedName>
</protein>
<evidence type="ECO:0000259" key="2">
    <source>
        <dbReference type="Pfam" id="PF20153"/>
    </source>
</evidence>
<feature type="transmembrane region" description="Helical" evidence="1">
    <location>
        <begin position="218"/>
        <end position="242"/>
    </location>
</feature>
<proteinExistence type="predicted"/>
<organism evidence="3 4">
    <name type="scientific">Rhizoctonia solani</name>
    <dbReference type="NCBI Taxonomy" id="456999"/>
    <lineage>
        <taxon>Eukaryota</taxon>
        <taxon>Fungi</taxon>
        <taxon>Dikarya</taxon>
        <taxon>Basidiomycota</taxon>
        <taxon>Agaricomycotina</taxon>
        <taxon>Agaricomycetes</taxon>
        <taxon>Cantharellales</taxon>
        <taxon>Ceratobasidiaceae</taxon>
        <taxon>Rhizoctonia</taxon>
    </lineage>
</organism>
<feature type="transmembrane region" description="Helical" evidence="1">
    <location>
        <begin position="248"/>
        <end position="275"/>
    </location>
</feature>
<evidence type="ECO:0000313" key="3">
    <source>
        <dbReference type="EMBL" id="CAE6436861.1"/>
    </source>
</evidence>
<feature type="transmembrane region" description="Helical" evidence="1">
    <location>
        <begin position="162"/>
        <end position="181"/>
    </location>
</feature>
<feature type="domain" description="DUF6535" evidence="2">
    <location>
        <begin position="62"/>
        <end position="242"/>
    </location>
</feature>
<gene>
    <name evidence="3" type="ORF">RDB_LOCUS31257</name>
</gene>
<dbReference type="EMBL" id="CAJMXA010000601">
    <property type="protein sequence ID" value="CAE6436861.1"/>
    <property type="molecule type" value="Genomic_DNA"/>
</dbReference>
<reference evidence="3" key="1">
    <citation type="submission" date="2021-01" db="EMBL/GenBank/DDBJ databases">
        <authorList>
            <person name="Kaushik A."/>
        </authorList>
    </citation>
    <scope>NUCLEOTIDE SEQUENCE</scope>
    <source>
        <strain evidence="3">AG6-10EEA</strain>
    </source>
</reference>
<dbReference type="AlphaFoldDB" id="A0A8H3APP9"/>
<keyword evidence="1" id="KW-0472">Membrane</keyword>
<feature type="non-terminal residue" evidence="3">
    <location>
        <position position="1"/>
    </location>
</feature>
<dbReference type="Pfam" id="PF20153">
    <property type="entry name" value="DUF6535"/>
    <property type="match status" value="1"/>
</dbReference>
<comment type="caution">
    <text evidence="3">The sequence shown here is derived from an EMBL/GenBank/DDBJ whole genome shotgun (WGS) entry which is preliminary data.</text>
</comment>